<protein>
    <submittedName>
        <fullName evidence="1">DUF4283 domain-containing protein/zf-CCHC_4 domain-containing protein</fullName>
    </submittedName>
</protein>
<dbReference type="Proteomes" id="UP000187406">
    <property type="component" value="Unassembled WGS sequence"/>
</dbReference>
<dbReference type="InParanoid" id="A0A1Q3DGA0"/>
<feature type="non-terminal residue" evidence="1">
    <location>
        <position position="1"/>
    </location>
</feature>
<keyword evidence="2" id="KW-1185">Reference proteome</keyword>
<reference evidence="2" key="1">
    <citation type="submission" date="2016-04" db="EMBL/GenBank/DDBJ databases">
        <title>Cephalotus genome sequencing.</title>
        <authorList>
            <person name="Fukushima K."/>
            <person name="Hasebe M."/>
            <person name="Fang X."/>
        </authorList>
    </citation>
    <scope>NUCLEOTIDE SEQUENCE [LARGE SCALE GENOMIC DNA]</scope>
    <source>
        <strain evidence="2">cv. St1</strain>
    </source>
</reference>
<sequence>FTKILVWVKLMNISMEYWTTKGLSHLASVLGTPLHMDPITEAKQMISFTRICVGMNVDRPFPDVIKSKRRSGAIVEVKVEYSWKPPVCERCKVFDHSTRAYPIRPLTISMAPESKSTPDTKGWVAVKGKGKEKLGEAVAPQVPPLKPALKNQGNYVPVLGTLRSLKLLLMRGMLLWSLL</sequence>
<dbReference type="AlphaFoldDB" id="A0A1Q3DGA0"/>
<comment type="caution">
    <text evidence="1">The sequence shown here is derived from an EMBL/GenBank/DDBJ whole genome shotgun (WGS) entry which is preliminary data.</text>
</comment>
<accession>A0A1Q3DGA0</accession>
<dbReference type="PANTHER" id="PTHR31286">
    <property type="entry name" value="GLYCINE-RICH CELL WALL STRUCTURAL PROTEIN 1.8-LIKE"/>
    <property type="match status" value="1"/>
</dbReference>
<dbReference type="InterPro" id="IPR040256">
    <property type="entry name" value="At4g02000-like"/>
</dbReference>
<organism evidence="1 2">
    <name type="scientific">Cephalotus follicularis</name>
    <name type="common">Albany pitcher plant</name>
    <dbReference type="NCBI Taxonomy" id="3775"/>
    <lineage>
        <taxon>Eukaryota</taxon>
        <taxon>Viridiplantae</taxon>
        <taxon>Streptophyta</taxon>
        <taxon>Embryophyta</taxon>
        <taxon>Tracheophyta</taxon>
        <taxon>Spermatophyta</taxon>
        <taxon>Magnoliopsida</taxon>
        <taxon>eudicotyledons</taxon>
        <taxon>Gunneridae</taxon>
        <taxon>Pentapetalae</taxon>
        <taxon>rosids</taxon>
        <taxon>fabids</taxon>
        <taxon>Oxalidales</taxon>
        <taxon>Cephalotaceae</taxon>
        <taxon>Cephalotus</taxon>
    </lineage>
</organism>
<proteinExistence type="predicted"/>
<evidence type="ECO:0000313" key="1">
    <source>
        <dbReference type="EMBL" id="GAV91333.1"/>
    </source>
</evidence>
<dbReference type="OrthoDB" id="1939300at2759"/>
<gene>
    <name evidence="1" type="ORF">CFOL_v3_34729</name>
</gene>
<evidence type="ECO:0000313" key="2">
    <source>
        <dbReference type="Proteomes" id="UP000187406"/>
    </source>
</evidence>
<dbReference type="EMBL" id="BDDD01007303">
    <property type="protein sequence ID" value="GAV91333.1"/>
    <property type="molecule type" value="Genomic_DNA"/>
</dbReference>
<dbReference type="PANTHER" id="PTHR31286:SF180">
    <property type="entry name" value="OS10G0362600 PROTEIN"/>
    <property type="match status" value="1"/>
</dbReference>
<name>A0A1Q3DGA0_CEPFO</name>